<feature type="transmembrane region" description="Helical" evidence="7">
    <location>
        <begin position="270"/>
        <end position="289"/>
    </location>
</feature>
<feature type="transmembrane region" description="Helical" evidence="7">
    <location>
        <begin position="182"/>
        <end position="200"/>
    </location>
</feature>
<evidence type="ECO:0000256" key="5">
    <source>
        <dbReference type="ARBA" id="ARBA00022989"/>
    </source>
</evidence>
<keyword evidence="6 7" id="KW-0472">Membrane</keyword>
<feature type="transmembrane region" description="Helical" evidence="7">
    <location>
        <begin position="156"/>
        <end position="176"/>
    </location>
</feature>
<organism evidence="8 9">
    <name type="scientific">Paenibacillus terricola</name>
    <dbReference type="NCBI Taxonomy" id="2763503"/>
    <lineage>
        <taxon>Bacteria</taxon>
        <taxon>Bacillati</taxon>
        <taxon>Bacillota</taxon>
        <taxon>Bacilli</taxon>
        <taxon>Bacillales</taxon>
        <taxon>Paenibacillaceae</taxon>
        <taxon>Paenibacillus</taxon>
    </lineage>
</organism>
<keyword evidence="3" id="KW-1003">Cell membrane</keyword>
<accession>A0ABR8MWM5</accession>
<evidence type="ECO:0000256" key="4">
    <source>
        <dbReference type="ARBA" id="ARBA00022692"/>
    </source>
</evidence>
<feature type="transmembrane region" description="Helical" evidence="7">
    <location>
        <begin position="235"/>
        <end position="258"/>
    </location>
</feature>
<protein>
    <submittedName>
        <fullName evidence="8">Permease</fullName>
    </submittedName>
</protein>
<reference evidence="8 9" key="1">
    <citation type="submission" date="2020-09" db="EMBL/GenBank/DDBJ databases">
        <title>Paenibacillus sp. strain PR3 16S rRNA gene Genome sequencing and assembly.</title>
        <authorList>
            <person name="Kim J."/>
        </authorList>
    </citation>
    <scope>NUCLEOTIDE SEQUENCE [LARGE SCALE GENOMIC DNA]</scope>
    <source>
        <strain evidence="8 9">PR3</strain>
    </source>
</reference>
<comment type="caution">
    <text evidence="8">The sequence shown here is derived from an EMBL/GenBank/DDBJ whole genome shotgun (WGS) entry which is preliminary data.</text>
</comment>
<dbReference type="InterPro" id="IPR005524">
    <property type="entry name" value="DUF318"/>
</dbReference>
<feature type="transmembrane region" description="Helical" evidence="7">
    <location>
        <begin position="84"/>
        <end position="103"/>
    </location>
</feature>
<sequence length="360" mass="38834">MSQHNQTSMRQQGANLKTILLILVFILIAAAGLSYVKWWPYYHKAIKAITDHTIGSSILTGKEPTVPSPSWNAAWSYAVTYYKAVWKAAVLGIVLGSLVQVLLPSGWLQRALGQTSLRNTAIGGMASVPGMMCTCCAAPIAIGLHKKKVSPAATLAFWLGNPLINPATLIFMTFVLSWKFTVIRIIFGLLITLGVSYFAARLMGNAEVSNETMEKSMPMEPQPQREAPMWRRWMVSMWTMILNVVPAYFISVLVLGAARAWLFPSLGETGMDMALMVIIFSIAGALFVIPTAAEIPIIQSFLALGFGGGPAAALLVVLPAVSLPSLLMIRSAFPARVVWFILTAVIGLGLISGIVGAIVI</sequence>
<dbReference type="PANTHER" id="PTHR43299:SF1">
    <property type="entry name" value="UPF0718 PROTEIN YRAQ"/>
    <property type="match status" value="1"/>
</dbReference>
<evidence type="ECO:0000313" key="9">
    <source>
        <dbReference type="Proteomes" id="UP000609346"/>
    </source>
</evidence>
<feature type="transmembrane region" description="Helical" evidence="7">
    <location>
        <begin position="337"/>
        <end position="359"/>
    </location>
</feature>
<evidence type="ECO:0000313" key="8">
    <source>
        <dbReference type="EMBL" id="MBD3919305.1"/>
    </source>
</evidence>
<keyword evidence="9" id="KW-1185">Reference proteome</keyword>
<name>A0ABR8MWM5_9BACL</name>
<evidence type="ECO:0000256" key="6">
    <source>
        <dbReference type="ARBA" id="ARBA00023136"/>
    </source>
</evidence>
<proteinExistence type="inferred from homology"/>
<evidence type="ECO:0000256" key="1">
    <source>
        <dbReference type="ARBA" id="ARBA00004651"/>
    </source>
</evidence>
<dbReference type="EMBL" id="JACXZA010000002">
    <property type="protein sequence ID" value="MBD3919305.1"/>
    <property type="molecule type" value="Genomic_DNA"/>
</dbReference>
<dbReference type="Pfam" id="PF03773">
    <property type="entry name" value="ArsP_1"/>
    <property type="match status" value="1"/>
</dbReference>
<dbReference type="PANTHER" id="PTHR43299">
    <property type="entry name" value="UPF0718 PROTEIN YRAQ"/>
    <property type="match status" value="1"/>
</dbReference>
<keyword evidence="4 7" id="KW-0812">Transmembrane</keyword>
<feature type="transmembrane region" description="Helical" evidence="7">
    <location>
        <begin position="301"/>
        <end position="325"/>
    </location>
</feature>
<evidence type="ECO:0000256" key="3">
    <source>
        <dbReference type="ARBA" id="ARBA00022475"/>
    </source>
</evidence>
<evidence type="ECO:0000256" key="7">
    <source>
        <dbReference type="SAM" id="Phobius"/>
    </source>
</evidence>
<comment type="similarity">
    <text evidence="2">Belongs to the UPF0718 family.</text>
</comment>
<evidence type="ECO:0000256" key="2">
    <source>
        <dbReference type="ARBA" id="ARBA00006386"/>
    </source>
</evidence>
<feature type="transmembrane region" description="Helical" evidence="7">
    <location>
        <begin position="123"/>
        <end position="144"/>
    </location>
</feature>
<gene>
    <name evidence="8" type="ORF">H8B09_11115</name>
</gene>
<dbReference type="RefSeq" id="WP_191203561.1">
    <property type="nucleotide sequence ID" value="NZ_JACXZA010000002.1"/>
</dbReference>
<keyword evidence="5 7" id="KW-1133">Transmembrane helix</keyword>
<dbReference type="Proteomes" id="UP000609346">
    <property type="component" value="Unassembled WGS sequence"/>
</dbReference>
<comment type="subcellular location">
    <subcellularLocation>
        <location evidence="1">Cell membrane</location>
        <topology evidence="1">Multi-pass membrane protein</topology>
    </subcellularLocation>
</comment>
<feature type="transmembrane region" description="Helical" evidence="7">
    <location>
        <begin position="18"/>
        <end position="36"/>
    </location>
</feature>